<keyword evidence="3" id="KW-1185">Reference proteome</keyword>
<name>A0A518I0G1_9BACT</name>
<evidence type="ECO:0000256" key="1">
    <source>
        <dbReference type="SAM" id="MobiDB-lite"/>
    </source>
</evidence>
<evidence type="ECO:0000313" key="2">
    <source>
        <dbReference type="EMBL" id="QDV46582.1"/>
    </source>
</evidence>
<dbReference type="OrthoDB" id="233005at2"/>
<accession>A0A518I0G1</accession>
<dbReference type="KEGG" id="snep:Enr13x_64910"/>
<feature type="compositionally biased region" description="Basic and acidic residues" evidence="1">
    <location>
        <begin position="144"/>
        <end position="161"/>
    </location>
</feature>
<reference evidence="2 3" key="1">
    <citation type="submission" date="2019-03" db="EMBL/GenBank/DDBJ databases">
        <title>Deep-cultivation of Planctomycetes and their phenomic and genomic characterization uncovers novel biology.</title>
        <authorList>
            <person name="Wiegand S."/>
            <person name="Jogler M."/>
            <person name="Boedeker C."/>
            <person name="Pinto D."/>
            <person name="Vollmers J."/>
            <person name="Rivas-Marin E."/>
            <person name="Kohn T."/>
            <person name="Peeters S.H."/>
            <person name="Heuer A."/>
            <person name="Rast P."/>
            <person name="Oberbeckmann S."/>
            <person name="Bunk B."/>
            <person name="Jeske O."/>
            <person name="Meyerdierks A."/>
            <person name="Storesund J.E."/>
            <person name="Kallscheuer N."/>
            <person name="Luecker S."/>
            <person name="Lage O.M."/>
            <person name="Pohl T."/>
            <person name="Merkel B.J."/>
            <person name="Hornburger P."/>
            <person name="Mueller R.-W."/>
            <person name="Bruemmer F."/>
            <person name="Labrenz M."/>
            <person name="Spormann A.M."/>
            <person name="Op den Camp H."/>
            <person name="Overmann J."/>
            <person name="Amann R."/>
            <person name="Jetten M.S.M."/>
            <person name="Mascher T."/>
            <person name="Medema M.H."/>
            <person name="Devos D.P."/>
            <person name="Kaster A.-K."/>
            <person name="Ovreas L."/>
            <person name="Rohde M."/>
            <person name="Galperin M.Y."/>
            <person name="Jogler C."/>
        </authorList>
    </citation>
    <scope>NUCLEOTIDE SEQUENCE [LARGE SCALE GENOMIC DNA]</scope>
    <source>
        <strain evidence="2 3">Enr13</strain>
    </source>
</reference>
<feature type="region of interest" description="Disordered" evidence="1">
    <location>
        <begin position="341"/>
        <end position="369"/>
    </location>
</feature>
<proteinExistence type="predicted"/>
<evidence type="ECO:0000313" key="3">
    <source>
        <dbReference type="Proteomes" id="UP000319004"/>
    </source>
</evidence>
<dbReference type="RefSeq" id="WP_145390794.1">
    <property type="nucleotide sequence ID" value="NZ_CP037423.1"/>
</dbReference>
<feature type="region of interest" description="Disordered" evidence="1">
    <location>
        <begin position="143"/>
        <end position="169"/>
    </location>
</feature>
<organism evidence="2 3">
    <name type="scientific">Stieleria neptunia</name>
    <dbReference type="NCBI Taxonomy" id="2527979"/>
    <lineage>
        <taxon>Bacteria</taxon>
        <taxon>Pseudomonadati</taxon>
        <taxon>Planctomycetota</taxon>
        <taxon>Planctomycetia</taxon>
        <taxon>Pirellulales</taxon>
        <taxon>Pirellulaceae</taxon>
        <taxon>Stieleria</taxon>
    </lineage>
</organism>
<dbReference type="EMBL" id="CP037423">
    <property type="protein sequence ID" value="QDV46582.1"/>
    <property type="molecule type" value="Genomic_DNA"/>
</dbReference>
<dbReference type="AlphaFoldDB" id="A0A518I0G1"/>
<sequence>MKYVVLAVAILAITLVIAIGQVEQPASSHSERESGIEPSLVASTSQVRIPADVARTLDEGLQAQRMLVQADEMIRRNPILTFDDLPDLIEQAKDAYVILGRYDRDVLATELRGRDNLESYLESDQFDADLRTAEALFQYVQEQSRLEEQHPSPPFPEDRPRPRGIMPPLSRVNDPSLIICDRFEIQASRLDDTLTISLATDLPDSASLMVNISRSYREVGSSAVYNLDYFSEKSTVARWRSPRTFRVDADRWRRSMKAKQREMAALDLGFDVAEIDDTIDVSMVLHVNQSDKRFGHQNANLFGKAVRSSGLRTIRGEKSILFPLEDTADQPANDTFDESAFFFNSSTKPSPGKSDDTPPAGNPKSPETADFVVGKKGRTFSVSQFHPSNPLSGMRQMRRAPPSAGLKIIASATQDSVQWVKLECYQIGNLKLWTGWIKREELHPSDQDESH</sequence>
<dbReference type="Proteomes" id="UP000319004">
    <property type="component" value="Chromosome"/>
</dbReference>
<gene>
    <name evidence="2" type="ORF">Enr13x_64910</name>
</gene>
<protein>
    <submittedName>
        <fullName evidence="2">Uncharacterized protein</fullName>
    </submittedName>
</protein>